<evidence type="ECO:0000256" key="2">
    <source>
        <dbReference type="SAM" id="SignalP"/>
    </source>
</evidence>
<reference evidence="3 4" key="1">
    <citation type="submission" date="2019-09" db="EMBL/GenBank/DDBJ databases">
        <title>Actinomadura physcomitrii sp. nov., a novel actinomycete isolated from moss [Physcomitrium sphaericum (Ludw) Fuernr].</title>
        <authorList>
            <person name="Liu C."/>
            <person name="Zhuang X."/>
        </authorList>
    </citation>
    <scope>NUCLEOTIDE SEQUENCE [LARGE SCALE GENOMIC DNA]</scope>
    <source>
        <strain evidence="3 4">CYP1-1B</strain>
    </source>
</reference>
<proteinExistence type="predicted"/>
<accession>A0A6L3VFE0</accession>
<dbReference type="Proteomes" id="UP000483004">
    <property type="component" value="Unassembled WGS sequence"/>
</dbReference>
<dbReference type="EMBL" id="WBMR01000216">
    <property type="protein sequence ID" value="KAB2364760.1"/>
    <property type="molecule type" value="Genomic_DNA"/>
</dbReference>
<keyword evidence="4" id="KW-1185">Reference proteome</keyword>
<feature type="chain" id="PRO_5039496524" evidence="2">
    <location>
        <begin position="21"/>
        <end position="203"/>
    </location>
</feature>
<evidence type="ECO:0000313" key="4">
    <source>
        <dbReference type="Proteomes" id="UP000483004"/>
    </source>
</evidence>
<organism evidence="3 4">
    <name type="scientific">Actinomadura montaniterrae</name>
    <dbReference type="NCBI Taxonomy" id="1803903"/>
    <lineage>
        <taxon>Bacteria</taxon>
        <taxon>Bacillati</taxon>
        <taxon>Actinomycetota</taxon>
        <taxon>Actinomycetes</taxon>
        <taxon>Streptosporangiales</taxon>
        <taxon>Thermomonosporaceae</taxon>
        <taxon>Actinomadura</taxon>
    </lineage>
</organism>
<dbReference type="AlphaFoldDB" id="A0A6L3VFE0"/>
<comment type="caution">
    <text evidence="3">The sequence shown here is derived from an EMBL/GenBank/DDBJ whole genome shotgun (WGS) entry which is preliminary data.</text>
</comment>
<evidence type="ECO:0000256" key="1">
    <source>
        <dbReference type="SAM" id="MobiDB-lite"/>
    </source>
</evidence>
<dbReference type="RefSeq" id="WP_151545730.1">
    <property type="nucleotide sequence ID" value="NZ_WBMR01000216.1"/>
</dbReference>
<feature type="region of interest" description="Disordered" evidence="1">
    <location>
        <begin position="28"/>
        <end position="55"/>
    </location>
</feature>
<feature type="compositionally biased region" description="Low complexity" evidence="1">
    <location>
        <begin position="32"/>
        <end position="48"/>
    </location>
</feature>
<sequence>MARRAIAGLVLAALAAAPLAGCSGDDGGGKGTTAAAAPTATGASATAKAEPRRKATKATITWAGRVCRAMPPGITDSPLPKIKAQDVAASERAIAAYMTGMAKRLDTVRTRLQQAGSPPMADGRTVLDATLKDLETTGRQLRDAASGLRTGRVGTPAFRTAQANAGKAMRRLGAYRPPTRALRASPAIGDAFTRAAPCKKPGV</sequence>
<name>A0A6L3VFE0_9ACTN</name>
<gene>
    <name evidence="3" type="ORF">F9B16_41405</name>
</gene>
<keyword evidence="2" id="KW-0732">Signal</keyword>
<evidence type="ECO:0000313" key="3">
    <source>
        <dbReference type="EMBL" id="KAB2364760.1"/>
    </source>
</evidence>
<protein>
    <submittedName>
        <fullName evidence="3">Uncharacterized protein</fullName>
    </submittedName>
</protein>
<feature type="signal peptide" evidence="2">
    <location>
        <begin position="1"/>
        <end position="20"/>
    </location>
</feature>